<dbReference type="SUPFAM" id="SSF54373">
    <property type="entry name" value="FAD-linked reductases, C-terminal domain"/>
    <property type="match status" value="1"/>
</dbReference>
<name>A0A8K0SVS1_9HYPO</name>
<keyword evidence="2" id="KW-0285">Flavoprotein</keyword>
<organism evidence="7 8">
    <name type="scientific">Stachybotrys elegans</name>
    <dbReference type="NCBI Taxonomy" id="80388"/>
    <lineage>
        <taxon>Eukaryota</taxon>
        <taxon>Fungi</taxon>
        <taxon>Dikarya</taxon>
        <taxon>Ascomycota</taxon>
        <taxon>Pezizomycotina</taxon>
        <taxon>Sordariomycetes</taxon>
        <taxon>Hypocreomycetidae</taxon>
        <taxon>Hypocreales</taxon>
        <taxon>Stachybotryaceae</taxon>
        <taxon>Stachybotrys</taxon>
    </lineage>
</organism>
<dbReference type="PRINTS" id="PR00420">
    <property type="entry name" value="RNGMNOXGNASE"/>
</dbReference>
<gene>
    <name evidence="7" type="ORF">B0I35DRAFT_407019</name>
</gene>
<proteinExistence type="inferred from homology"/>
<evidence type="ECO:0000256" key="1">
    <source>
        <dbReference type="ARBA" id="ARBA00007801"/>
    </source>
</evidence>
<dbReference type="SUPFAM" id="SSF51905">
    <property type="entry name" value="FAD/NAD(P)-binding domain"/>
    <property type="match status" value="1"/>
</dbReference>
<dbReference type="InterPro" id="IPR036249">
    <property type="entry name" value="Thioredoxin-like_sf"/>
</dbReference>
<evidence type="ECO:0000259" key="6">
    <source>
        <dbReference type="Pfam" id="PF07976"/>
    </source>
</evidence>
<reference evidence="7" key="1">
    <citation type="journal article" date="2021" name="Nat. Commun.">
        <title>Genetic determinants of endophytism in the Arabidopsis root mycobiome.</title>
        <authorList>
            <person name="Mesny F."/>
            <person name="Miyauchi S."/>
            <person name="Thiergart T."/>
            <person name="Pickel B."/>
            <person name="Atanasova L."/>
            <person name="Karlsson M."/>
            <person name="Huettel B."/>
            <person name="Barry K.W."/>
            <person name="Haridas S."/>
            <person name="Chen C."/>
            <person name="Bauer D."/>
            <person name="Andreopoulos W."/>
            <person name="Pangilinan J."/>
            <person name="LaButti K."/>
            <person name="Riley R."/>
            <person name="Lipzen A."/>
            <person name="Clum A."/>
            <person name="Drula E."/>
            <person name="Henrissat B."/>
            <person name="Kohler A."/>
            <person name="Grigoriev I.V."/>
            <person name="Martin F.M."/>
            <person name="Hacquard S."/>
        </authorList>
    </citation>
    <scope>NUCLEOTIDE SEQUENCE</scope>
    <source>
        <strain evidence="7">MPI-CAGE-CH-0235</strain>
    </source>
</reference>
<feature type="domain" description="FAD-binding" evidence="5">
    <location>
        <begin position="87"/>
        <end position="461"/>
    </location>
</feature>
<dbReference type="Pfam" id="PF01494">
    <property type="entry name" value="FAD_binding_3"/>
    <property type="match status" value="1"/>
</dbReference>
<dbReference type="InterPro" id="IPR036188">
    <property type="entry name" value="FAD/NAD-bd_sf"/>
</dbReference>
<keyword evidence="3" id="KW-0274">FAD</keyword>
<comment type="similarity">
    <text evidence="1">Belongs to the PheA/TfdB FAD monooxygenase family.</text>
</comment>
<dbReference type="Pfam" id="PF07976">
    <property type="entry name" value="Phe_hydrox_dim"/>
    <property type="match status" value="1"/>
</dbReference>
<protein>
    <submittedName>
        <fullName evidence="7">FAD binding domain-containing protein</fullName>
    </submittedName>
</protein>
<evidence type="ECO:0000256" key="2">
    <source>
        <dbReference type="ARBA" id="ARBA00022630"/>
    </source>
</evidence>
<dbReference type="PANTHER" id="PTHR43004">
    <property type="entry name" value="TRK SYSTEM POTASSIUM UPTAKE PROTEIN"/>
    <property type="match status" value="1"/>
</dbReference>
<dbReference type="OrthoDB" id="1716816at2759"/>
<dbReference type="SUPFAM" id="SSF52833">
    <property type="entry name" value="Thioredoxin-like"/>
    <property type="match status" value="1"/>
</dbReference>
<comment type="caution">
    <text evidence="7">The sequence shown here is derived from an EMBL/GenBank/DDBJ whole genome shotgun (WGS) entry which is preliminary data.</text>
</comment>
<evidence type="ECO:0000313" key="7">
    <source>
        <dbReference type="EMBL" id="KAH7322545.1"/>
    </source>
</evidence>
<dbReference type="GO" id="GO:0016709">
    <property type="term" value="F:oxidoreductase activity, acting on paired donors, with incorporation or reduction of molecular oxygen, NAD(P)H as one donor, and incorporation of one atom of oxygen"/>
    <property type="evidence" value="ECO:0007669"/>
    <property type="project" value="UniProtKB-ARBA"/>
</dbReference>
<dbReference type="InterPro" id="IPR038220">
    <property type="entry name" value="PHOX_C_sf"/>
</dbReference>
<dbReference type="GO" id="GO:0071949">
    <property type="term" value="F:FAD binding"/>
    <property type="evidence" value="ECO:0007669"/>
    <property type="project" value="InterPro"/>
</dbReference>
<accession>A0A8K0SVS1</accession>
<sequence length="728" mass="80124">MATKRPTYTWENGYQEVAAASAAAPHQNGTTNGDSGDDYYVAPPSIDLVTSAMHNDMGVNVLNDYPTVYGGTNNPHGIPSWWKPEEKVDVLICGAGPSGLGLAANLLRQGISFRLIDQGEGPLTAGRADSVQPRFMETIAMFGLATEVSEQGPVVDRTSFYKDGELLHFGYSHQSDSRHRGNYIVTQGQLERIYIRDLLRHKCIVERSTSMSEFSSDPAANPGGDPEYPVRAKIQNKKTGAEQVIQAKFLIGTDGAASSIRKTLKIPFDGMATDIYWGIMDCKFESDYPHRWTFGIVMNSEHGACVVIPREDGYVRIYTQLDISKTGPISTSRLAKDPTFAETGGNVAIHTITPDEVLEQTNKIFAPYTVKFASSLSWFAIWKISERVARSYSSPDLRVYLAGDSAHVHSVLGAFGLNASILDTFNLGWKLGLVIKGRAELSRLLPTYTSERRKHAVKIIEVSGEYLRYICDSKLAMVNLHDPEAMDKWMQEEPAVTKADKKVKQTNGDVNGHSKEATRAKDMQFLGTFFKKNGPFLLGVDCDYDTSVISPPTTFIDSTKQPPLRVKNGVRAPNPRVCVTETRTGYLYDKLNGPPRFHIIIFASSLTGTEVVNGVSKLAENLKDPQGFYQRLGGASLFDIVFVTKSLPFELEAMSGAASQALSSLREIGAQMVYDDRAPDEDAHYAWGVNHRTGGVAVVRPDLWVGATFNPQHVDELAAYFDGFLKAV</sequence>
<dbReference type="InterPro" id="IPR012941">
    <property type="entry name" value="Phe_hydrox_C_dim_dom"/>
</dbReference>
<evidence type="ECO:0000256" key="4">
    <source>
        <dbReference type="ARBA" id="ARBA00023002"/>
    </source>
</evidence>
<keyword evidence="8" id="KW-1185">Reference proteome</keyword>
<dbReference type="PANTHER" id="PTHR43004:SF20">
    <property type="entry name" value="2-MONOOXYGENASE, PUTATIVE (AFU_ORTHOLOGUE AFUA_1G13660)-RELATED"/>
    <property type="match status" value="1"/>
</dbReference>
<dbReference type="Gene3D" id="3.40.30.20">
    <property type="match status" value="1"/>
</dbReference>
<dbReference type="InterPro" id="IPR002938">
    <property type="entry name" value="FAD-bd"/>
</dbReference>
<dbReference type="InterPro" id="IPR050641">
    <property type="entry name" value="RIFMO-like"/>
</dbReference>
<dbReference type="AlphaFoldDB" id="A0A8K0SVS1"/>
<dbReference type="EMBL" id="JAGPNK010000004">
    <property type="protein sequence ID" value="KAH7322545.1"/>
    <property type="molecule type" value="Genomic_DNA"/>
</dbReference>
<dbReference type="Gene3D" id="3.50.50.60">
    <property type="entry name" value="FAD/NAD(P)-binding domain"/>
    <property type="match status" value="1"/>
</dbReference>
<evidence type="ECO:0000256" key="3">
    <source>
        <dbReference type="ARBA" id="ARBA00022827"/>
    </source>
</evidence>
<evidence type="ECO:0000259" key="5">
    <source>
        <dbReference type="Pfam" id="PF01494"/>
    </source>
</evidence>
<keyword evidence="4" id="KW-0560">Oxidoreductase</keyword>
<feature type="domain" description="Phenol hydroxylase-like C-terminal dimerisation" evidence="6">
    <location>
        <begin position="569"/>
        <end position="726"/>
    </location>
</feature>
<dbReference type="Gene3D" id="3.30.9.10">
    <property type="entry name" value="D-Amino Acid Oxidase, subunit A, domain 2"/>
    <property type="match status" value="1"/>
</dbReference>
<dbReference type="Proteomes" id="UP000813444">
    <property type="component" value="Unassembled WGS sequence"/>
</dbReference>
<evidence type="ECO:0000313" key="8">
    <source>
        <dbReference type="Proteomes" id="UP000813444"/>
    </source>
</evidence>